<evidence type="ECO:0000313" key="2">
    <source>
        <dbReference type="Proteomes" id="UP001341840"/>
    </source>
</evidence>
<keyword evidence="2" id="KW-1185">Reference proteome</keyword>
<comment type="caution">
    <text evidence="1">The sequence shown here is derived from an EMBL/GenBank/DDBJ whole genome shotgun (WGS) entry which is preliminary data.</text>
</comment>
<dbReference type="Proteomes" id="UP001341840">
    <property type="component" value="Unassembled WGS sequence"/>
</dbReference>
<gene>
    <name evidence="1" type="ORF">PIB30_107466</name>
</gene>
<name>A0ABU6SZG1_9FABA</name>
<protein>
    <submittedName>
        <fullName evidence="1">Uncharacterized protein</fullName>
    </submittedName>
</protein>
<accession>A0ABU6SZG1</accession>
<feature type="non-terminal residue" evidence="1">
    <location>
        <position position="444"/>
    </location>
</feature>
<reference evidence="1 2" key="1">
    <citation type="journal article" date="2023" name="Plants (Basel)">
        <title>Bridging the Gap: Combining Genomics and Transcriptomics Approaches to Understand Stylosanthes scabra, an Orphan Legume from the Brazilian Caatinga.</title>
        <authorList>
            <person name="Ferreira-Neto J.R.C."/>
            <person name="da Silva M.D."/>
            <person name="Binneck E."/>
            <person name="de Melo N.F."/>
            <person name="da Silva R.H."/>
            <person name="de Melo A.L.T.M."/>
            <person name="Pandolfi V."/>
            <person name="Bustamante F.O."/>
            <person name="Brasileiro-Vidal A.C."/>
            <person name="Benko-Iseppon A.M."/>
        </authorList>
    </citation>
    <scope>NUCLEOTIDE SEQUENCE [LARGE SCALE GENOMIC DNA]</scope>
    <source>
        <tissue evidence="1">Leaves</tissue>
    </source>
</reference>
<dbReference type="EMBL" id="JASCZI010065005">
    <property type="protein sequence ID" value="MED6141841.1"/>
    <property type="molecule type" value="Genomic_DNA"/>
</dbReference>
<organism evidence="1 2">
    <name type="scientific">Stylosanthes scabra</name>
    <dbReference type="NCBI Taxonomy" id="79078"/>
    <lineage>
        <taxon>Eukaryota</taxon>
        <taxon>Viridiplantae</taxon>
        <taxon>Streptophyta</taxon>
        <taxon>Embryophyta</taxon>
        <taxon>Tracheophyta</taxon>
        <taxon>Spermatophyta</taxon>
        <taxon>Magnoliopsida</taxon>
        <taxon>eudicotyledons</taxon>
        <taxon>Gunneridae</taxon>
        <taxon>Pentapetalae</taxon>
        <taxon>rosids</taxon>
        <taxon>fabids</taxon>
        <taxon>Fabales</taxon>
        <taxon>Fabaceae</taxon>
        <taxon>Papilionoideae</taxon>
        <taxon>50 kb inversion clade</taxon>
        <taxon>dalbergioids sensu lato</taxon>
        <taxon>Dalbergieae</taxon>
        <taxon>Pterocarpus clade</taxon>
        <taxon>Stylosanthes</taxon>
    </lineage>
</organism>
<sequence length="444" mass="50707">MRNSISMSIYIYIESVHIGNLAPPYFSLLSLNYFTLLPCCWRLEEERVMAELDAEEACLCLVTELELYAIKLRNLKKQENDFLKDWSSLPSPDFDFVLTLPERGMCPFEFDSKIFMASSGLIHVGLSSKSRSMKDLHPFPIYEFKFEEKCIVVAESLDPAPLPLYSSFIANTPGSGDVFFHIDQRRSIKDSPLFYVLESGSRIWKPLILPPGSGNVELSMVVLNNNVFVSSFTGDPYLSRFDPIDKSWKVEPSSKNNLSNFICDSIIDSDESDEFRWIYYPMISVSIPGWDCSNYTICMMHEELKLHPWNQGVYVFAILVNHHNGRVAFYQRLYMCFEGIQPVMYSGPQFNLIDLGNGKLCATLCGHQLDSTSSTLCVSIFTLSMAKDFADFAELDSGAPPMEREFLQVDVHTKNVYNFKEDRNMCNSLQHAFVWPPTKGGRFQ</sequence>
<evidence type="ECO:0000313" key="1">
    <source>
        <dbReference type="EMBL" id="MED6141841.1"/>
    </source>
</evidence>
<proteinExistence type="predicted"/>